<evidence type="ECO:0008006" key="8">
    <source>
        <dbReference type="Google" id="ProtNLM"/>
    </source>
</evidence>
<protein>
    <recommendedName>
        <fullName evidence="8">MARVEL domain-containing protein</fullName>
    </recommendedName>
</protein>
<evidence type="ECO:0000256" key="3">
    <source>
        <dbReference type="ARBA" id="ARBA00022989"/>
    </source>
</evidence>
<accession>A0A811LFP4</accession>
<keyword evidence="2 5" id="KW-0812">Transmembrane</keyword>
<dbReference type="InterPro" id="IPR051115">
    <property type="entry name" value="LAPTM_transporter"/>
</dbReference>
<dbReference type="GO" id="GO:0012505">
    <property type="term" value="C:endomembrane system"/>
    <property type="evidence" value="ECO:0007669"/>
    <property type="project" value="UniProtKB-SubCell"/>
</dbReference>
<reference evidence="6" key="1">
    <citation type="submission" date="2020-09" db="EMBL/GenBank/DDBJ databases">
        <authorList>
            <person name="Kikuchi T."/>
        </authorList>
    </citation>
    <scope>NUCLEOTIDE SEQUENCE</scope>
    <source>
        <strain evidence="6">SH1</strain>
    </source>
</reference>
<comment type="subcellular location">
    <subcellularLocation>
        <location evidence="1">Endomembrane system</location>
        <topology evidence="1">Multi-pass membrane protein</topology>
    </subcellularLocation>
</comment>
<keyword evidence="7" id="KW-1185">Reference proteome</keyword>
<dbReference type="Proteomes" id="UP000614601">
    <property type="component" value="Unassembled WGS sequence"/>
</dbReference>
<keyword evidence="4 5" id="KW-0472">Membrane</keyword>
<evidence type="ECO:0000256" key="2">
    <source>
        <dbReference type="ARBA" id="ARBA00022692"/>
    </source>
</evidence>
<proteinExistence type="predicted"/>
<evidence type="ECO:0000313" key="6">
    <source>
        <dbReference type="EMBL" id="CAD5226371.1"/>
    </source>
</evidence>
<sequence length="184" mass="21588">MAFDEMDKQNFTVCGRLHLKPAARIVSLCLLCFVFVDFIFSFGRSTAAMFYSWMSACFSIGIYGALVYAVFKEKRMFMLPYLIFQTVFVAFLCLILLIFTIGAMFSNELMRKLSKDIGALDEAADMEEQTKEYHAFVIFFFVFLSLFMCCQTYFLTIIYRFFIFLRDRESSFNFNVDNDFQLSE</sequence>
<keyword evidence="3 5" id="KW-1133">Transmembrane helix</keyword>
<evidence type="ECO:0000256" key="5">
    <source>
        <dbReference type="SAM" id="Phobius"/>
    </source>
</evidence>
<dbReference type="EMBL" id="CAJFDH010000005">
    <property type="protein sequence ID" value="CAD5226371.1"/>
    <property type="molecule type" value="Genomic_DNA"/>
</dbReference>
<feature type="transmembrane region" description="Helical" evidence="5">
    <location>
        <begin position="48"/>
        <end position="71"/>
    </location>
</feature>
<feature type="transmembrane region" description="Helical" evidence="5">
    <location>
        <begin position="83"/>
        <end position="105"/>
    </location>
</feature>
<dbReference type="EMBL" id="CAJFCW020000005">
    <property type="protein sequence ID" value="CAG9122072.1"/>
    <property type="molecule type" value="Genomic_DNA"/>
</dbReference>
<feature type="transmembrane region" description="Helical" evidence="5">
    <location>
        <begin position="21"/>
        <end position="42"/>
    </location>
</feature>
<gene>
    <name evidence="6" type="ORF">BOKJ2_LOCUS12044</name>
</gene>
<dbReference type="Proteomes" id="UP000783686">
    <property type="component" value="Unassembled WGS sequence"/>
</dbReference>
<evidence type="ECO:0000256" key="1">
    <source>
        <dbReference type="ARBA" id="ARBA00004127"/>
    </source>
</evidence>
<comment type="caution">
    <text evidence="6">The sequence shown here is derived from an EMBL/GenBank/DDBJ whole genome shotgun (WGS) entry which is preliminary data.</text>
</comment>
<feature type="transmembrane region" description="Helical" evidence="5">
    <location>
        <begin position="135"/>
        <end position="162"/>
    </location>
</feature>
<evidence type="ECO:0000313" key="7">
    <source>
        <dbReference type="Proteomes" id="UP000614601"/>
    </source>
</evidence>
<organism evidence="6 7">
    <name type="scientific">Bursaphelenchus okinawaensis</name>
    <dbReference type="NCBI Taxonomy" id="465554"/>
    <lineage>
        <taxon>Eukaryota</taxon>
        <taxon>Metazoa</taxon>
        <taxon>Ecdysozoa</taxon>
        <taxon>Nematoda</taxon>
        <taxon>Chromadorea</taxon>
        <taxon>Rhabditida</taxon>
        <taxon>Tylenchina</taxon>
        <taxon>Tylenchomorpha</taxon>
        <taxon>Aphelenchoidea</taxon>
        <taxon>Aphelenchoididae</taxon>
        <taxon>Bursaphelenchus</taxon>
    </lineage>
</organism>
<dbReference type="AlphaFoldDB" id="A0A811LFP4"/>
<dbReference type="OrthoDB" id="5792724at2759"/>
<dbReference type="PANTHER" id="PTHR12479">
    <property type="entry name" value="LYSOSOMAL-ASSOCIATED TRANSMEMBRANE PROTEIN"/>
    <property type="match status" value="1"/>
</dbReference>
<name>A0A811LFP4_9BILA</name>
<dbReference type="GO" id="GO:0005765">
    <property type="term" value="C:lysosomal membrane"/>
    <property type="evidence" value="ECO:0007669"/>
    <property type="project" value="TreeGrafter"/>
</dbReference>
<evidence type="ECO:0000256" key="4">
    <source>
        <dbReference type="ARBA" id="ARBA00023136"/>
    </source>
</evidence>
<dbReference type="PANTHER" id="PTHR12479:SF10">
    <property type="entry name" value="LYSOSOMAL-ASSOCIATED TRANSMEMBRANE PROTEIN"/>
    <property type="match status" value="1"/>
</dbReference>